<dbReference type="InterPro" id="IPR013083">
    <property type="entry name" value="Znf_RING/FYVE/PHD"/>
</dbReference>
<keyword evidence="6" id="KW-0677">Repeat</keyword>
<dbReference type="Proteomes" id="UP000001554">
    <property type="component" value="Chromosome 1"/>
</dbReference>
<dbReference type="InterPro" id="IPR049342">
    <property type="entry name" value="TRAF1-6_MATH_dom"/>
</dbReference>
<dbReference type="GO" id="GO:0042981">
    <property type="term" value="P:regulation of apoptotic process"/>
    <property type="evidence" value="ECO:0007669"/>
    <property type="project" value="InterPro"/>
</dbReference>
<evidence type="ECO:0000256" key="1">
    <source>
        <dbReference type="ARBA" id="ARBA00004496"/>
    </source>
</evidence>
<dbReference type="GO" id="GO:0007166">
    <property type="term" value="P:cell surface receptor signaling pathway"/>
    <property type="evidence" value="ECO:0000318"/>
    <property type="project" value="GO_Central"/>
</dbReference>
<keyword evidence="9" id="KW-0832">Ubl conjugation</keyword>
<feature type="domain" description="MATH" evidence="15">
    <location>
        <begin position="414"/>
        <end position="559"/>
    </location>
</feature>
<dbReference type="GO" id="GO:0006915">
    <property type="term" value="P:apoptotic process"/>
    <property type="evidence" value="ECO:0007669"/>
    <property type="project" value="UniProtKB-KW"/>
</dbReference>
<dbReference type="OMA" id="TCEFCMT"/>
<keyword evidence="8 11" id="KW-0862">Zinc</keyword>
<dbReference type="SMART" id="SM00184">
    <property type="entry name" value="RING"/>
    <property type="match status" value="1"/>
</dbReference>
<dbReference type="InterPro" id="IPR001841">
    <property type="entry name" value="Znf_RING"/>
</dbReference>
<dbReference type="GO" id="GO:0035591">
    <property type="term" value="F:signaling adaptor activity"/>
    <property type="evidence" value="ECO:0000318"/>
    <property type="project" value="GO_Central"/>
</dbReference>
<reference evidence="18" key="2">
    <citation type="submission" date="2025-08" db="UniProtKB">
        <authorList>
            <consortium name="RefSeq"/>
        </authorList>
    </citation>
    <scope>IDENTIFICATION</scope>
    <source>
        <strain evidence="18">S238N-H82</strain>
        <tissue evidence="18">Testes</tissue>
    </source>
</reference>
<dbReference type="RefSeq" id="XP_035671117.1">
    <property type="nucleotide sequence ID" value="XM_035815224.1"/>
</dbReference>
<dbReference type="AlphaFoldDB" id="A0A9J7MKQ1"/>
<evidence type="ECO:0000256" key="12">
    <source>
        <dbReference type="SAM" id="Coils"/>
    </source>
</evidence>
<dbReference type="PIRSF" id="PIRSF015614">
    <property type="entry name" value="TRAF"/>
    <property type="match status" value="1"/>
</dbReference>
<feature type="coiled-coil region" evidence="12">
    <location>
        <begin position="259"/>
        <end position="365"/>
    </location>
</feature>
<evidence type="ECO:0000256" key="6">
    <source>
        <dbReference type="ARBA" id="ARBA00022737"/>
    </source>
</evidence>
<evidence type="ECO:0000259" key="15">
    <source>
        <dbReference type="PROSITE" id="PS50144"/>
    </source>
</evidence>
<evidence type="ECO:0000256" key="3">
    <source>
        <dbReference type="ARBA" id="ARBA00022499"/>
    </source>
</evidence>
<evidence type="ECO:0000256" key="2">
    <source>
        <dbReference type="ARBA" id="ARBA00022490"/>
    </source>
</evidence>
<dbReference type="Gene3D" id="3.30.40.10">
    <property type="entry name" value="Zinc/RING finger domain, C3HC4 (zinc finger)"/>
    <property type="match status" value="3"/>
</dbReference>
<dbReference type="InterPro" id="IPR017907">
    <property type="entry name" value="Znf_RING_CS"/>
</dbReference>
<evidence type="ECO:0000313" key="18">
    <source>
        <dbReference type="RefSeq" id="XP_035671117.1"/>
    </source>
</evidence>
<dbReference type="Pfam" id="PF13923">
    <property type="entry name" value="zf-C3HC4_2"/>
    <property type="match status" value="1"/>
</dbReference>
<dbReference type="PANTHER" id="PTHR10131:SF153">
    <property type="entry name" value="RING-TYPE DOMAIN-CONTAINING PROTEIN"/>
    <property type="match status" value="1"/>
</dbReference>
<keyword evidence="10 12" id="KW-0175">Coiled coil</keyword>
<dbReference type="FunFam" id="3.30.40.10:FF:000179">
    <property type="entry name" value="TNF receptor-associated factor"/>
    <property type="match status" value="1"/>
</dbReference>
<dbReference type="Gene3D" id="2.60.210.10">
    <property type="entry name" value="Apoptosis, Tumor Necrosis Factor Receptor Associated Protein 2, Chain A"/>
    <property type="match status" value="1"/>
</dbReference>
<keyword evidence="2" id="KW-0963">Cytoplasm</keyword>
<name>A0A9J7MKQ1_BRAFL</name>
<dbReference type="SMART" id="SM00061">
    <property type="entry name" value="MATH"/>
    <property type="match status" value="1"/>
</dbReference>
<protein>
    <submittedName>
        <fullName evidence="18">TNF receptor-associated factor 3-like isoform X1</fullName>
    </submittedName>
</protein>
<evidence type="ECO:0000256" key="9">
    <source>
        <dbReference type="ARBA" id="ARBA00022843"/>
    </source>
</evidence>
<dbReference type="Pfam" id="PF21355">
    <property type="entry name" value="TRAF-mep_MATH"/>
    <property type="match status" value="1"/>
</dbReference>
<feature type="zinc finger region" description="TRAF-type" evidence="11">
    <location>
        <begin position="184"/>
        <end position="237"/>
    </location>
</feature>
<reference evidence="17" key="1">
    <citation type="journal article" date="2020" name="Nat. Ecol. Evol.">
        <title>Deeply conserved synteny resolves early events in vertebrate evolution.</title>
        <authorList>
            <person name="Simakov O."/>
            <person name="Marletaz F."/>
            <person name="Yue J.X."/>
            <person name="O'Connell B."/>
            <person name="Jenkins J."/>
            <person name="Brandt A."/>
            <person name="Calef R."/>
            <person name="Tung C.H."/>
            <person name="Huang T.K."/>
            <person name="Schmutz J."/>
            <person name="Satoh N."/>
            <person name="Yu J.K."/>
            <person name="Putnam N.H."/>
            <person name="Green R.E."/>
            <person name="Rokhsar D.S."/>
        </authorList>
    </citation>
    <scope>NUCLEOTIDE SEQUENCE [LARGE SCALE GENOMIC DNA]</scope>
    <source>
        <strain evidence="17">S238N-H82</strain>
    </source>
</reference>
<dbReference type="GO" id="GO:0009898">
    <property type="term" value="C:cytoplasmic side of plasma membrane"/>
    <property type="evidence" value="ECO:0000318"/>
    <property type="project" value="GO_Central"/>
</dbReference>
<evidence type="ECO:0000256" key="10">
    <source>
        <dbReference type="ARBA" id="ARBA00023054"/>
    </source>
</evidence>
<evidence type="ECO:0000256" key="11">
    <source>
        <dbReference type="PROSITE-ProRule" id="PRU00207"/>
    </source>
</evidence>
<keyword evidence="4" id="KW-0053">Apoptosis</keyword>
<dbReference type="PANTHER" id="PTHR10131">
    <property type="entry name" value="TNF RECEPTOR ASSOCIATED FACTOR"/>
    <property type="match status" value="1"/>
</dbReference>
<accession>A0A9J7MKQ1</accession>
<dbReference type="PROSITE" id="PS50089">
    <property type="entry name" value="ZF_RING_2"/>
    <property type="match status" value="1"/>
</dbReference>
<evidence type="ECO:0000259" key="16">
    <source>
        <dbReference type="PROSITE" id="PS50145"/>
    </source>
</evidence>
<dbReference type="SUPFAM" id="SSF49599">
    <property type="entry name" value="TRAF domain-like"/>
    <property type="match status" value="3"/>
</dbReference>
<feature type="zinc finger region" description="TRAF-type" evidence="11">
    <location>
        <begin position="127"/>
        <end position="172"/>
    </location>
</feature>
<evidence type="ECO:0000256" key="5">
    <source>
        <dbReference type="ARBA" id="ARBA00022723"/>
    </source>
</evidence>
<dbReference type="PROSITE" id="PS00518">
    <property type="entry name" value="ZF_RING_1"/>
    <property type="match status" value="1"/>
</dbReference>
<dbReference type="FunFam" id="3.30.40.10:FF:000121">
    <property type="entry name" value="TNF receptor-associated factor"/>
    <property type="match status" value="1"/>
</dbReference>
<feature type="domain" description="TRAF-type" evidence="16">
    <location>
        <begin position="184"/>
        <end position="237"/>
    </location>
</feature>
<comment type="subcellular location">
    <subcellularLocation>
        <location evidence="1">Cytoplasm</location>
    </subcellularLocation>
</comment>
<proteinExistence type="predicted"/>
<dbReference type="PROSITE" id="PS50144">
    <property type="entry name" value="MATH"/>
    <property type="match status" value="1"/>
</dbReference>
<dbReference type="InterPro" id="IPR012227">
    <property type="entry name" value="TNF_rcpt-assoc_TRAF_met"/>
</dbReference>
<dbReference type="GO" id="GO:0005737">
    <property type="term" value="C:cytoplasm"/>
    <property type="evidence" value="ECO:0000318"/>
    <property type="project" value="GO_Central"/>
</dbReference>
<gene>
    <name evidence="18" type="primary">LOC118412391</name>
</gene>
<dbReference type="GO" id="GO:0008270">
    <property type="term" value="F:zinc ion binding"/>
    <property type="evidence" value="ECO:0007669"/>
    <property type="project" value="UniProtKB-KW"/>
</dbReference>
<dbReference type="KEGG" id="bfo:118412391"/>
<evidence type="ECO:0000259" key="14">
    <source>
        <dbReference type="PROSITE" id="PS50089"/>
    </source>
</evidence>
<dbReference type="FunFam" id="2.60.210.10:FF:000001">
    <property type="entry name" value="TNF receptor-associated factor"/>
    <property type="match status" value="1"/>
</dbReference>
<dbReference type="GeneID" id="118412391"/>
<feature type="domain" description="RING-type" evidence="14">
    <location>
        <begin position="43"/>
        <end position="83"/>
    </location>
</feature>
<feature type="domain" description="TRAF-type" evidence="16">
    <location>
        <begin position="127"/>
        <end position="172"/>
    </location>
</feature>
<evidence type="ECO:0000256" key="4">
    <source>
        <dbReference type="ARBA" id="ARBA00022703"/>
    </source>
</evidence>
<dbReference type="PROSITE" id="PS50145">
    <property type="entry name" value="ZF_TRAF"/>
    <property type="match status" value="2"/>
</dbReference>
<dbReference type="InterPro" id="IPR002083">
    <property type="entry name" value="MATH/TRAF_dom"/>
</dbReference>
<evidence type="ECO:0000256" key="13">
    <source>
        <dbReference type="SAM" id="MobiDB-lite"/>
    </source>
</evidence>
<dbReference type="OrthoDB" id="5947827at2759"/>
<dbReference type="SUPFAM" id="SSF57850">
    <property type="entry name" value="RING/U-box"/>
    <property type="match status" value="1"/>
</dbReference>
<organism evidence="17 18">
    <name type="scientific">Branchiostoma floridae</name>
    <name type="common">Florida lancelet</name>
    <name type="synonym">Amphioxus</name>
    <dbReference type="NCBI Taxonomy" id="7739"/>
    <lineage>
        <taxon>Eukaryota</taxon>
        <taxon>Metazoa</taxon>
        <taxon>Chordata</taxon>
        <taxon>Cephalochordata</taxon>
        <taxon>Leptocardii</taxon>
        <taxon>Amphioxiformes</taxon>
        <taxon>Branchiostomatidae</taxon>
        <taxon>Branchiostoma</taxon>
    </lineage>
</organism>
<feature type="compositionally biased region" description="Polar residues" evidence="13">
    <location>
        <begin position="515"/>
        <end position="525"/>
    </location>
</feature>
<dbReference type="SUPFAM" id="SSF57953">
    <property type="entry name" value="Trimerization domain of TRAF"/>
    <property type="match status" value="1"/>
</dbReference>
<keyword evidence="17" id="KW-1185">Reference proteome</keyword>
<evidence type="ECO:0000256" key="8">
    <source>
        <dbReference type="ARBA" id="ARBA00022833"/>
    </source>
</evidence>
<sequence>MLDSFSSVPPSNIAEPFFIRNSEVTGPDMDLDFAYPLEDRYKCLLCGRCLRNPRQSLECGHRFCESCLTEELRKDAPRCPVDKQALSANGVFPDKGAEREIGQLVVNCVNKKAGCEIQASIKELQEHLEECKYATIECIHKSKGCNVQVPRCHLAEHLENECQFRQEPCKFCQELIPLAQTEDHTKQCPKAPSSCPNGCELTGVTREEVEKHLQDECPQSEANCRFNSYGCTFKGPRSHVSEHESLSMAEHLLMVTSNLANLELSLSESRRELQEVSNQRDLFKNTVTQQASEITSLKQKSEKQDGKIASLQKMVANQTDKLMKFEQDLETTAKKEEVEGQKRDLVAVKETVKRTENRLTKLETRGSGGGGVFSGATGEVETQLASQDRQLGIHDVRLAEMDLRFQILETASFDGTLLWKIKDYTRRKHDATTGRTLSLYSQPFYTSRNGYKMCARVYLNGDGMGKGTHMSLFFVVMRGDYDALLPWPFRQKVTLMLLDQDQGRRHLSDTFRPDPTSSSFKRPTSDMNIASGCPLFVSQAVVEGSPYLKDDTIFIKVIVETSDLVGP</sequence>
<keyword evidence="7 11" id="KW-0863">Zinc-finger</keyword>
<dbReference type="InterPro" id="IPR001293">
    <property type="entry name" value="Znf_TRAF"/>
</dbReference>
<keyword evidence="5 11" id="KW-0479">Metal-binding</keyword>
<evidence type="ECO:0000256" key="7">
    <source>
        <dbReference type="ARBA" id="ARBA00022771"/>
    </source>
</evidence>
<dbReference type="GO" id="GO:0043122">
    <property type="term" value="P:regulation of canonical NF-kappaB signal transduction"/>
    <property type="evidence" value="ECO:0000318"/>
    <property type="project" value="GO_Central"/>
</dbReference>
<feature type="region of interest" description="Disordered" evidence="13">
    <location>
        <begin position="506"/>
        <end position="525"/>
    </location>
</feature>
<evidence type="ECO:0000313" key="17">
    <source>
        <dbReference type="Proteomes" id="UP000001554"/>
    </source>
</evidence>
<dbReference type="InterPro" id="IPR008974">
    <property type="entry name" value="TRAF-like"/>
</dbReference>
<keyword evidence="3" id="KW-1017">Isopeptide bond</keyword>
<dbReference type="Pfam" id="PF02176">
    <property type="entry name" value="zf-TRAF"/>
    <property type="match status" value="2"/>
</dbReference>